<dbReference type="InterPro" id="IPR017853">
    <property type="entry name" value="GH"/>
</dbReference>
<dbReference type="Pfam" id="PF02837">
    <property type="entry name" value="Glyco_hydro_2_N"/>
    <property type="match status" value="1"/>
</dbReference>
<name>A0A6C2U2H1_PONDE</name>
<dbReference type="Pfam" id="PF00703">
    <property type="entry name" value="Glyco_hydro_2"/>
    <property type="match status" value="1"/>
</dbReference>
<evidence type="ECO:0000256" key="3">
    <source>
        <dbReference type="ARBA" id="ARBA00023295"/>
    </source>
</evidence>
<keyword evidence="5" id="KW-0732">Signal</keyword>
<gene>
    <name evidence="8" type="primary">lacZ_12</name>
    <name evidence="8" type="ORF">PDESU_02143</name>
</gene>
<dbReference type="InterPro" id="IPR013783">
    <property type="entry name" value="Ig-like_fold"/>
</dbReference>
<dbReference type="Proteomes" id="UP000366872">
    <property type="component" value="Unassembled WGS sequence"/>
</dbReference>
<dbReference type="SUPFAM" id="SSF49785">
    <property type="entry name" value="Galactose-binding domain-like"/>
    <property type="match status" value="1"/>
</dbReference>
<dbReference type="SUPFAM" id="SSF51445">
    <property type="entry name" value="(Trans)glycosidases"/>
    <property type="match status" value="1"/>
</dbReference>
<dbReference type="InterPro" id="IPR051913">
    <property type="entry name" value="GH2_Domain-Containing"/>
</dbReference>
<dbReference type="PANTHER" id="PTHR42732">
    <property type="entry name" value="BETA-GALACTOSIDASE"/>
    <property type="match status" value="1"/>
</dbReference>
<feature type="signal peptide" evidence="5">
    <location>
        <begin position="1"/>
        <end position="23"/>
    </location>
</feature>
<evidence type="ECO:0000256" key="4">
    <source>
        <dbReference type="SAM" id="MobiDB-lite"/>
    </source>
</evidence>
<feature type="domain" description="Glycoside hydrolase family 2 immunoglobulin-like beta-sandwich" evidence="6">
    <location>
        <begin position="215"/>
        <end position="308"/>
    </location>
</feature>
<feature type="domain" description="Glycosyl hydrolases family 2 sugar binding" evidence="7">
    <location>
        <begin position="28"/>
        <end position="154"/>
    </location>
</feature>
<dbReference type="EMBL" id="CAAHFG010000001">
    <property type="protein sequence ID" value="VGO13586.1"/>
    <property type="molecule type" value="Genomic_DNA"/>
</dbReference>
<evidence type="ECO:0000256" key="1">
    <source>
        <dbReference type="ARBA" id="ARBA00007401"/>
    </source>
</evidence>
<dbReference type="PANTHER" id="PTHR42732:SF1">
    <property type="entry name" value="BETA-MANNOSIDASE"/>
    <property type="match status" value="1"/>
</dbReference>
<comment type="similarity">
    <text evidence="1">Belongs to the glycosyl hydrolase 2 family.</text>
</comment>
<evidence type="ECO:0000256" key="5">
    <source>
        <dbReference type="SAM" id="SignalP"/>
    </source>
</evidence>
<feature type="region of interest" description="Disordered" evidence="4">
    <location>
        <begin position="61"/>
        <end position="82"/>
    </location>
</feature>
<reference evidence="8 9" key="1">
    <citation type="submission" date="2019-04" db="EMBL/GenBank/DDBJ databases">
        <authorList>
            <person name="Van Vliet M D."/>
        </authorList>
    </citation>
    <scope>NUCLEOTIDE SEQUENCE [LARGE SCALE GENOMIC DNA]</scope>
    <source>
        <strain evidence="8 9">F1</strain>
    </source>
</reference>
<keyword evidence="3" id="KW-0326">Glycosidase</keyword>
<keyword evidence="2" id="KW-0378">Hydrolase</keyword>
<dbReference type="Gene3D" id="3.20.20.80">
    <property type="entry name" value="Glycosidases"/>
    <property type="match status" value="1"/>
</dbReference>
<dbReference type="GO" id="GO:0005975">
    <property type="term" value="P:carbohydrate metabolic process"/>
    <property type="evidence" value="ECO:0007669"/>
    <property type="project" value="InterPro"/>
</dbReference>
<dbReference type="InterPro" id="IPR006102">
    <property type="entry name" value="Ig-like_GH2"/>
</dbReference>
<dbReference type="Gene3D" id="2.60.40.10">
    <property type="entry name" value="Immunoglobulins"/>
    <property type="match status" value="1"/>
</dbReference>
<feature type="compositionally biased region" description="Basic and acidic residues" evidence="4">
    <location>
        <begin position="65"/>
        <end position="77"/>
    </location>
</feature>
<dbReference type="InterPro" id="IPR006104">
    <property type="entry name" value="Glyco_hydro_2_N"/>
</dbReference>
<organism evidence="8 9">
    <name type="scientific">Pontiella desulfatans</name>
    <dbReference type="NCBI Taxonomy" id="2750659"/>
    <lineage>
        <taxon>Bacteria</taxon>
        <taxon>Pseudomonadati</taxon>
        <taxon>Kiritimatiellota</taxon>
        <taxon>Kiritimatiellia</taxon>
        <taxon>Kiritimatiellales</taxon>
        <taxon>Pontiellaceae</taxon>
        <taxon>Pontiella</taxon>
    </lineage>
</organism>
<evidence type="ECO:0000313" key="8">
    <source>
        <dbReference type="EMBL" id="VGO13586.1"/>
    </source>
</evidence>
<dbReference type="AlphaFoldDB" id="A0A6C2U2H1"/>
<keyword evidence="9" id="KW-1185">Reference proteome</keyword>
<feature type="chain" id="PRO_5025507928" evidence="5">
    <location>
        <begin position="24"/>
        <end position="944"/>
    </location>
</feature>
<evidence type="ECO:0000313" key="9">
    <source>
        <dbReference type="Proteomes" id="UP000366872"/>
    </source>
</evidence>
<sequence>MKTKKCKLVVAGLLCLSACGVFGNTIALDGEWQMRVDDKGEGVAQKFFAETFSGETGVLPGTNHDNLKNETSNRRDMANSTEPRSYRGSIWYQREIEIDDLSKEYILFMERCGWESFIWVNGKYAGTQNSLVAPHEHNLTKSLKKGKNQLTVLFDNLNRKGRGVAPGDNEMVLHYDLTTDVKKSAKLNCGGHNLVHNWNGAIGKIELRVFDKTHIVKADVFSDIQKSEINVKVLIANANKKAEEIKITAEVDGQKKTAQFKLSGAVEQTVEFSMPIKNAKLWSEFNPALYTLKLAMGDQQTETQFGMRELKSDGIQMMLNGKRISLRGTLECMFYPILGHEPMDVASWKKQIGIAQSYGLNYFRFHTGCPPDAAFQAADELGFYLQVEVPGTSCPSTKREEDAATTQYLTDELKRIIYYYGNHPSFMLASMGNEQLIMQGEPDFIERQTARLAEKVQYGQTTDPRHLYSSTTHPWTSDRIDDFYSSAWGTQKEHLCGVKWGGGPVKGYEPFNKEGYRYGSAFDFAGRLEGLNRPLITHENGQWCVYADFREITRYYGAMRAYNYEDFQKDLCKKGLGDWANDFTLASGKLTLLLYKAEIEALLCTPELSGFQLLSLQDYPGQGTSPIGIINAMWESKGLTTPAEFRQFCSDFVPMARLEKMVWDNSETFKADLQISNYSAADFTGEMNWALRNKIGQVVASGNLKKVNAPTGQLSSAGEINIPLGDIKTATALELVVSASNGRVNRYNIWVYPQQNQVDIPEGVMFATAWDDSVEAALENGVKVVCAPSAKAFKDSVPGTFSGTFWNARMKHRQISKTMGLLIDSANPALADFPSEFHSDWQWQDLVNRSFSVRIESLPLAIRPAVRTVDNFHHNRSLAMIFEFKYKNGSVLVCTADIVNDLETRPEARQLRKSLLNYAASPLFKPDVPVTPEAMQEFLGRTDR</sequence>
<dbReference type="GO" id="GO:0004553">
    <property type="term" value="F:hydrolase activity, hydrolyzing O-glycosyl compounds"/>
    <property type="evidence" value="ECO:0007669"/>
    <property type="project" value="InterPro"/>
</dbReference>
<evidence type="ECO:0000256" key="2">
    <source>
        <dbReference type="ARBA" id="ARBA00022801"/>
    </source>
</evidence>
<evidence type="ECO:0000259" key="6">
    <source>
        <dbReference type="Pfam" id="PF00703"/>
    </source>
</evidence>
<dbReference type="InterPro" id="IPR008979">
    <property type="entry name" value="Galactose-bd-like_sf"/>
</dbReference>
<dbReference type="SUPFAM" id="SSF49303">
    <property type="entry name" value="beta-Galactosidase/glucuronidase domain"/>
    <property type="match status" value="1"/>
</dbReference>
<dbReference type="InterPro" id="IPR036156">
    <property type="entry name" value="Beta-gal/glucu_dom_sf"/>
</dbReference>
<evidence type="ECO:0000259" key="7">
    <source>
        <dbReference type="Pfam" id="PF02837"/>
    </source>
</evidence>
<dbReference type="Gene3D" id="2.60.120.260">
    <property type="entry name" value="Galactose-binding domain-like"/>
    <property type="match status" value="1"/>
</dbReference>
<proteinExistence type="inferred from homology"/>
<accession>A0A6C2U2H1</accession>
<protein>
    <submittedName>
        <fullName evidence="8">Beta-galactosidase</fullName>
    </submittedName>
</protein>